<sequence>MPNSIFGAWQAKLKKKIRPQPRPQPQLPIPLPSPELAKPHIKRGYVNAAQKSKIKFSEFVVFSSCALAETETTEDCFLFDKLREIFSI</sequence>
<organism evidence="1 2">
    <name type="scientific">Fusarium napiforme</name>
    <dbReference type="NCBI Taxonomy" id="42672"/>
    <lineage>
        <taxon>Eukaryota</taxon>
        <taxon>Fungi</taxon>
        <taxon>Dikarya</taxon>
        <taxon>Ascomycota</taxon>
        <taxon>Pezizomycotina</taxon>
        <taxon>Sordariomycetes</taxon>
        <taxon>Hypocreomycetidae</taxon>
        <taxon>Hypocreales</taxon>
        <taxon>Nectriaceae</taxon>
        <taxon>Fusarium</taxon>
        <taxon>Fusarium fujikuroi species complex</taxon>
    </lineage>
</organism>
<dbReference type="EMBL" id="JAAOAO010000156">
    <property type="protein sequence ID" value="KAF5560382.1"/>
    <property type="molecule type" value="Genomic_DNA"/>
</dbReference>
<reference evidence="1 2" key="1">
    <citation type="submission" date="2020-05" db="EMBL/GenBank/DDBJ databases">
        <title>Identification and distribution of gene clusters putatively required for synthesis of sphingolipid metabolism inhibitors in phylogenetically diverse species of the filamentous fungus Fusarium.</title>
        <authorList>
            <person name="Kim H.-S."/>
            <person name="Busman M."/>
            <person name="Brown D.W."/>
            <person name="Divon H."/>
            <person name="Uhlig S."/>
            <person name="Proctor R.H."/>
        </authorList>
    </citation>
    <scope>NUCLEOTIDE SEQUENCE [LARGE SCALE GENOMIC DNA]</scope>
    <source>
        <strain evidence="1 2">NRRL 25196</strain>
    </source>
</reference>
<gene>
    <name evidence="1" type="ORF">FNAPI_4230</name>
</gene>
<dbReference type="Proteomes" id="UP000574317">
    <property type="component" value="Unassembled WGS sequence"/>
</dbReference>
<keyword evidence="2" id="KW-1185">Reference proteome</keyword>
<accession>A0A8H5JRP8</accession>
<dbReference type="AlphaFoldDB" id="A0A8H5JRP8"/>
<evidence type="ECO:0000313" key="2">
    <source>
        <dbReference type="Proteomes" id="UP000574317"/>
    </source>
</evidence>
<comment type="caution">
    <text evidence="1">The sequence shown here is derived from an EMBL/GenBank/DDBJ whole genome shotgun (WGS) entry which is preliminary data.</text>
</comment>
<name>A0A8H5JRP8_9HYPO</name>
<evidence type="ECO:0000313" key="1">
    <source>
        <dbReference type="EMBL" id="KAF5560382.1"/>
    </source>
</evidence>
<protein>
    <submittedName>
        <fullName evidence="1">Uncharacterized protein</fullName>
    </submittedName>
</protein>
<proteinExistence type="predicted"/>